<reference evidence="2 3" key="1">
    <citation type="journal article" date="2019" name="Gigascience">
        <title>Whole-genome sequence of the oriental lung fluke Paragonimus westermani.</title>
        <authorList>
            <person name="Oey H."/>
            <person name="Zakrzewski M."/>
            <person name="Narain K."/>
            <person name="Devi K.R."/>
            <person name="Agatsuma T."/>
            <person name="Nawaratna S."/>
            <person name="Gobert G.N."/>
            <person name="Jones M.K."/>
            <person name="Ragan M.A."/>
            <person name="McManus D.P."/>
            <person name="Krause L."/>
        </authorList>
    </citation>
    <scope>NUCLEOTIDE SEQUENCE [LARGE SCALE GENOMIC DNA]</scope>
    <source>
        <strain evidence="2 3">IND2009</strain>
    </source>
</reference>
<feature type="region of interest" description="Disordered" evidence="1">
    <location>
        <begin position="166"/>
        <end position="231"/>
    </location>
</feature>
<evidence type="ECO:0000256" key="1">
    <source>
        <dbReference type="SAM" id="MobiDB-lite"/>
    </source>
</evidence>
<proteinExistence type="predicted"/>
<organism evidence="2 3">
    <name type="scientific">Paragonimus westermani</name>
    <dbReference type="NCBI Taxonomy" id="34504"/>
    <lineage>
        <taxon>Eukaryota</taxon>
        <taxon>Metazoa</taxon>
        <taxon>Spiralia</taxon>
        <taxon>Lophotrochozoa</taxon>
        <taxon>Platyhelminthes</taxon>
        <taxon>Trematoda</taxon>
        <taxon>Digenea</taxon>
        <taxon>Plagiorchiida</taxon>
        <taxon>Troglotremata</taxon>
        <taxon>Troglotrematidae</taxon>
        <taxon>Paragonimus</taxon>
    </lineage>
</organism>
<accession>A0A5J4NXP0</accession>
<feature type="compositionally biased region" description="Polar residues" evidence="1">
    <location>
        <begin position="166"/>
        <end position="201"/>
    </location>
</feature>
<keyword evidence="3" id="KW-1185">Reference proteome</keyword>
<dbReference type="EMBL" id="QNGE01000613">
    <property type="protein sequence ID" value="KAA3679848.1"/>
    <property type="molecule type" value="Genomic_DNA"/>
</dbReference>
<comment type="caution">
    <text evidence="2">The sequence shown here is derived from an EMBL/GenBank/DDBJ whole genome shotgun (WGS) entry which is preliminary data.</text>
</comment>
<dbReference type="Proteomes" id="UP000324629">
    <property type="component" value="Unassembled WGS sequence"/>
</dbReference>
<dbReference type="AlphaFoldDB" id="A0A5J4NXP0"/>
<evidence type="ECO:0000313" key="2">
    <source>
        <dbReference type="EMBL" id="KAA3679848.1"/>
    </source>
</evidence>
<name>A0A5J4NXP0_9TREM</name>
<protein>
    <submittedName>
        <fullName evidence="2">Uncharacterized protein</fullName>
    </submittedName>
</protein>
<evidence type="ECO:0000313" key="3">
    <source>
        <dbReference type="Proteomes" id="UP000324629"/>
    </source>
</evidence>
<feature type="region of interest" description="Disordered" evidence="1">
    <location>
        <begin position="111"/>
        <end position="139"/>
    </location>
</feature>
<sequence length="231" mass="24818">MLSGPACAHWPIDSSSYSERRTSDCEYVDVELLPDTRLRDLEYADDNALPRKGSQGAQKIVDRLRTSVHLLNMVFAFAYCKVLLQNWQDSASALTLGSIRALFKHISSSKRHSRSEAGDSSHFSSVQVQSGPSSPPLTVHRVSLNESLRPVDPASAEVDKKSASACSIGSGSLSDHDPSGNQSGDSSTTKSTVIGKSSSPCAHSGSVVIVESRRRRQSEAREITGSTSPKT</sequence>
<gene>
    <name evidence="2" type="ORF">DEA37_0001806</name>
</gene>